<reference evidence="1 2" key="1">
    <citation type="submission" date="2015-10" db="EMBL/GenBank/DDBJ databases">
        <title>Draft genome sequence of Streptomyces yokosukanensis DSM 40224, type strain for the species Streptomyces yokosukanensis.</title>
        <authorList>
            <person name="Ruckert C."/>
            <person name="Winkler A."/>
            <person name="Kalinowski J."/>
            <person name="Kampfer P."/>
            <person name="Glaeser S."/>
        </authorList>
    </citation>
    <scope>NUCLEOTIDE SEQUENCE [LARGE SCALE GENOMIC DNA]</scope>
    <source>
        <strain evidence="1 2">DSM 40224</strain>
    </source>
</reference>
<accession>A0A117PZ11</accession>
<sequence>MAAYALAADSPSTQPVLAFEASALTDRLPAALAFVGGRLFVAHERGRVLALDPDTLAATPVVTPDAVSLATDGTLLYLASTDHTLRAYNPQSGAQTTNLLLPGLPGAIAASSNSPQLAVLLDGGRFCLAVRPSGPVLAGPLSVPGAARALCAALTPDGAKLYIGVDTGATGPGSGALQVYPTGATTPSTTLTALPPGTVPVTMCMATDGRHLYVATAGTGPAAGRVHVVDTTTDSLLPLPFAAGDNCLALAASPATAAYPPCLLAAPEGDGTLLLADQTPLGQSPPKPPRLFARQPLGPDDGVNLAWSALPLGPGGAEPADFEAPATRVDAAAPGLVRLRADYLRGSTVLPYQCEVRLKDALDARPEVMIGKDQYDLVLNVLNWFQPVGVEFCTGRLRAHVSELAHAIGDAAVLPAFTFPTYHTYDQPPFRRPEEGDPS</sequence>
<evidence type="ECO:0000313" key="2">
    <source>
        <dbReference type="Proteomes" id="UP000053127"/>
    </source>
</evidence>
<dbReference type="STRING" id="67386.AQI95_40975"/>
<keyword evidence="2" id="KW-1185">Reference proteome</keyword>
<protein>
    <submittedName>
        <fullName evidence="1">Uncharacterized protein</fullName>
    </submittedName>
</protein>
<gene>
    <name evidence="1" type="ORF">AQI95_40975</name>
</gene>
<dbReference type="InterPro" id="IPR015943">
    <property type="entry name" value="WD40/YVTN_repeat-like_dom_sf"/>
</dbReference>
<organism evidence="1 2">
    <name type="scientific">Streptomyces yokosukanensis</name>
    <dbReference type="NCBI Taxonomy" id="67386"/>
    <lineage>
        <taxon>Bacteria</taxon>
        <taxon>Bacillati</taxon>
        <taxon>Actinomycetota</taxon>
        <taxon>Actinomycetes</taxon>
        <taxon>Kitasatosporales</taxon>
        <taxon>Streptomycetaceae</taxon>
        <taxon>Streptomyces</taxon>
    </lineage>
</organism>
<dbReference type="SUPFAM" id="SSF50969">
    <property type="entry name" value="YVTN repeat-like/Quinoprotein amine dehydrogenase"/>
    <property type="match status" value="1"/>
</dbReference>
<dbReference type="InterPro" id="IPR011044">
    <property type="entry name" value="Quino_amine_DH_bsu"/>
</dbReference>
<dbReference type="Gene3D" id="2.130.10.10">
    <property type="entry name" value="YVTN repeat-like/Quinoprotein amine dehydrogenase"/>
    <property type="match status" value="2"/>
</dbReference>
<dbReference type="EMBL" id="LMWN01000069">
    <property type="protein sequence ID" value="KUM99080.1"/>
    <property type="molecule type" value="Genomic_DNA"/>
</dbReference>
<evidence type="ECO:0000313" key="1">
    <source>
        <dbReference type="EMBL" id="KUM99080.1"/>
    </source>
</evidence>
<dbReference type="Proteomes" id="UP000053127">
    <property type="component" value="Unassembled WGS sequence"/>
</dbReference>
<name>A0A117PZ11_9ACTN</name>
<proteinExistence type="predicted"/>
<dbReference type="AlphaFoldDB" id="A0A117PZ11"/>
<comment type="caution">
    <text evidence="1">The sequence shown here is derived from an EMBL/GenBank/DDBJ whole genome shotgun (WGS) entry which is preliminary data.</text>
</comment>